<proteinExistence type="predicted"/>
<protein>
    <submittedName>
        <fullName evidence="1">Uncharacterized protein</fullName>
    </submittedName>
</protein>
<evidence type="ECO:0000313" key="2">
    <source>
        <dbReference type="Proteomes" id="UP000430508"/>
    </source>
</evidence>
<dbReference type="EMBL" id="CP046996">
    <property type="protein sequence ID" value="QHA00923.1"/>
    <property type="molecule type" value="Genomic_DNA"/>
</dbReference>
<organism evidence="1 2">
    <name type="scientific">Dehalobacter restrictus</name>
    <dbReference type="NCBI Taxonomy" id="55583"/>
    <lineage>
        <taxon>Bacteria</taxon>
        <taxon>Bacillati</taxon>
        <taxon>Bacillota</taxon>
        <taxon>Clostridia</taxon>
        <taxon>Eubacteriales</taxon>
        <taxon>Desulfitobacteriaceae</taxon>
        <taxon>Dehalobacter</taxon>
    </lineage>
</organism>
<dbReference type="AlphaFoldDB" id="A0A857DJE1"/>
<accession>A0A857DJE1</accession>
<gene>
    <name evidence="1" type="ORF">GQ588_09890</name>
</gene>
<dbReference type="Proteomes" id="UP000430508">
    <property type="component" value="Chromosome"/>
</dbReference>
<dbReference type="RefSeq" id="WP_158208299.1">
    <property type="nucleotide sequence ID" value="NZ_CP046996.1"/>
</dbReference>
<evidence type="ECO:0000313" key="1">
    <source>
        <dbReference type="EMBL" id="QHA00923.1"/>
    </source>
</evidence>
<reference evidence="1 2" key="1">
    <citation type="submission" date="2019-12" db="EMBL/GenBank/DDBJ databases">
        <title>Sequence classification of anaerobic respiratory reductive dehalogenases: First we see many, then we see few.</title>
        <authorList>
            <person name="Molenda O."/>
            <person name="Puentes Jacome L.A."/>
            <person name="Cao X."/>
            <person name="Nesbo C.L."/>
            <person name="Tang S."/>
            <person name="Morson N."/>
            <person name="Patron J."/>
            <person name="Lomheim L."/>
            <person name="Wishart D.S."/>
            <person name="Edwards E.A."/>
        </authorList>
    </citation>
    <scope>NUCLEOTIDE SEQUENCE [LARGE SCALE GENOMIC DNA]</scope>
    <source>
        <strain evidence="1 2">12DCA</strain>
    </source>
</reference>
<sequence>MKQYNKPEFEFVQLSSEDEFAVVQQGSVCDYVGICIIDGVQPRTNA</sequence>
<name>A0A857DJE1_9FIRM</name>